<dbReference type="InterPro" id="IPR001810">
    <property type="entry name" value="F-box_dom"/>
</dbReference>
<evidence type="ECO:0000259" key="1">
    <source>
        <dbReference type="PROSITE" id="PS50181"/>
    </source>
</evidence>
<dbReference type="SMART" id="SM00256">
    <property type="entry name" value="FBOX"/>
    <property type="match status" value="1"/>
</dbReference>
<dbReference type="Proteomes" id="UP000247409">
    <property type="component" value="Unassembled WGS sequence"/>
</dbReference>
<dbReference type="Pfam" id="PF12937">
    <property type="entry name" value="F-box-like"/>
    <property type="match status" value="1"/>
</dbReference>
<proteinExistence type="predicted"/>
<dbReference type="EMBL" id="NBIV01000030">
    <property type="protein sequence ID" value="PXF47044.1"/>
    <property type="molecule type" value="Genomic_DNA"/>
</dbReference>
<dbReference type="SUPFAM" id="SSF81383">
    <property type="entry name" value="F-box domain"/>
    <property type="match status" value="1"/>
</dbReference>
<dbReference type="OrthoDB" id="192402at2759"/>
<feature type="domain" description="F-box" evidence="1">
    <location>
        <begin position="1"/>
        <end position="46"/>
    </location>
</feature>
<gene>
    <name evidence="2" type="ORF">BWQ96_03234</name>
</gene>
<dbReference type="InterPro" id="IPR012921">
    <property type="entry name" value="SPOC_C"/>
</dbReference>
<evidence type="ECO:0000313" key="2">
    <source>
        <dbReference type="EMBL" id="PXF47044.1"/>
    </source>
</evidence>
<dbReference type="InterPro" id="IPR036047">
    <property type="entry name" value="F-box-like_dom_sf"/>
</dbReference>
<dbReference type="PROSITE" id="PS50181">
    <property type="entry name" value="FBOX"/>
    <property type="match status" value="1"/>
</dbReference>
<keyword evidence="3" id="KW-1185">Reference proteome</keyword>
<dbReference type="Pfam" id="PF07744">
    <property type="entry name" value="SPOC"/>
    <property type="match status" value="1"/>
</dbReference>
<dbReference type="Gene3D" id="1.20.1280.50">
    <property type="match status" value="1"/>
</dbReference>
<dbReference type="AlphaFoldDB" id="A0A2V3IY22"/>
<comment type="caution">
    <text evidence="2">The sequence shown here is derived from an EMBL/GenBank/DDBJ whole genome shotgun (WGS) entry which is preliminary data.</text>
</comment>
<organism evidence="2 3">
    <name type="scientific">Gracilariopsis chorda</name>
    <dbReference type="NCBI Taxonomy" id="448386"/>
    <lineage>
        <taxon>Eukaryota</taxon>
        <taxon>Rhodophyta</taxon>
        <taxon>Florideophyceae</taxon>
        <taxon>Rhodymeniophycidae</taxon>
        <taxon>Gracilariales</taxon>
        <taxon>Gracilariaceae</taxon>
        <taxon>Gracilariopsis</taxon>
    </lineage>
</organism>
<sequence>MLFDHLYDKLVRHVFQFLGARELARAREVCSRWNALAGGEHLWKKLCVADWAALETDQELWQLIDRAISLDDANCWRNMYPKIENIPKWTCCLQKTRSFVCNLVAHQVSGTPVGDVGLPKVLVVERRFSIVHLQTFALHDAAVLYFEPESEADRHGFDEFIEYLSQRARAGLALEAERRFVLFPPCDYGRIQLGYHGRSLLGFVQYAYPPPRV</sequence>
<protein>
    <recommendedName>
        <fullName evidence="1">F-box domain-containing protein</fullName>
    </recommendedName>
</protein>
<accession>A0A2V3IY22</accession>
<reference evidence="2 3" key="1">
    <citation type="journal article" date="2018" name="Mol. Biol. Evol.">
        <title>Analysis of the draft genome of the red seaweed Gracilariopsis chorda provides insights into genome size evolution in Rhodophyta.</title>
        <authorList>
            <person name="Lee J."/>
            <person name="Yang E.C."/>
            <person name="Graf L."/>
            <person name="Yang J.H."/>
            <person name="Qiu H."/>
            <person name="Zel Zion U."/>
            <person name="Chan C.X."/>
            <person name="Stephens T.G."/>
            <person name="Weber A.P.M."/>
            <person name="Boo G.H."/>
            <person name="Boo S.M."/>
            <person name="Kim K.M."/>
            <person name="Shin Y."/>
            <person name="Jung M."/>
            <person name="Lee S.J."/>
            <person name="Yim H.S."/>
            <person name="Lee J.H."/>
            <person name="Bhattacharya D."/>
            <person name="Yoon H.S."/>
        </authorList>
    </citation>
    <scope>NUCLEOTIDE SEQUENCE [LARGE SCALE GENOMIC DNA]</scope>
    <source>
        <strain evidence="2 3">SKKU-2015</strain>
        <tissue evidence="2">Whole body</tissue>
    </source>
</reference>
<evidence type="ECO:0000313" key="3">
    <source>
        <dbReference type="Proteomes" id="UP000247409"/>
    </source>
</evidence>
<name>A0A2V3IY22_9FLOR</name>